<protein>
    <recommendedName>
        <fullName evidence="6">Eukaryotic translation initiation factor 3 subunit A</fullName>
        <shortName evidence="6">eIF3a</shortName>
    </recommendedName>
    <alternativeName>
        <fullName evidence="6">Eukaryotic translation initiation factor 3 110 kDa subunit homolog</fullName>
        <shortName evidence="6">eIF3 p110</shortName>
    </alternativeName>
    <alternativeName>
        <fullName evidence="6">Translation initiation factor eIF3, p110 subunit homolog</fullName>
    </alternativeName>
</protein>
<dbReference type="PANTHER" id="PTHR14005">
    <property type="entry name" value="EUKARYOTIC TRANSLATION INITIATION FACTOR 3, THETA SUBUNIT"/>
    <property type="match status" value="1"/>
</dbReference>
<dbReference type="PANTHER" id="PTHR14005:SF0">
    <property type="entry name" value="EUKARYOTIC TRANSLATION INITIATION FACTOR 3 SUBUNIT A"/>
    <property type="match status" value="1"/>
</dbReference>
<keyword evidence="4 6" id="KW-0694">RNA-binding</keyword>
<dbReference type="GO" id="GO:0043614">
    <property type="term" value="C:multi-eIF complex"/>
    <property type="evidence" value="ECO:0007669"/>
    <property type="project" value="TreeGrafter"/>
</dbReference>
<dbReference type="GO" id="GO:0071541">
    <property type="term" value="C:eukaryotic translation initiation factor 3 complex, eIF3m"/>
    <property type="evidence" value="ECO:0007669"/>
    <property type="project" value="TreeGrafter"/>
</dbReference>
<comment type="subunit">
    <text evidence="6">Component of the eukaryotic translation initiation factor 3 (eIF-3) complex.</text>
</comment>
<dbReference type="Gene3D" id="1.25.40.860">
    <property type="match status" value="2"/>
</dbReference>
<dbReference type="InterPro" id="IPR027512">
    <property type="entry name" value="EIF3A"/>
</dbReference>
<evidence type="ECO:0000256" key="7">
    <source>
        <dbReference type="SAM" id="MobiDB-lite"/>
    </source>
</evidence>
<dbReference type="SMART" id="SM00088">
    <property type="entry name" value="PINT"/>
    <property type="match status" value="1"/>
</dbReference>
<dbReference type="GO" id="GO:0071540">
    <property type="term" value="C:eukaryotic translation initiation factor 3 complex, eIF3e"/>
    <property type="evidence" value="ECO:0007669"/>
    <property type="project" value="TreeGrafter"/>
</dbReference>
<keyword evidence="3 6" id="KW-0396">Initiation factor</keyword>
<dbReference type="InParanoid" id="W4JSG0"/>
<comment type="subcellular location">
    <subcellularLocation>
        <location evidence="1 6">Cytoplasm</location>
    </subcellularLocation>
</comment>
<evidence type="ECO:0000259" key="8">
    <source>
        <dbReference type="PROSITE" id="PS50250"/>
    </source>
</evidence>
<dbReference type="Pfam" id="PF22591">
    <property type="entry name" value="eIF3a_PCI_TPR-like"/>
    <property type="match status" value="1"/>
</dbReference>
<dbReference type="FunCoup" id="W4JSG0">
    <property type="interactions" value="695"/>
</dbReference>
<dbReference type="GO" id="GO:0002188">
    <property type="term" value="P:translation reinitiation"/>
    <property type="evidence" value="ECO:0007669"/>
    <property type="project" value="TreeGrafter"/>
</dbReference>
<evidence type="ECO:0000256" key="2">
    <source>
        <dbReference type="ARBA" id="ARBA00022490"/>
    </source>
</evidence>
<name>W4JSG0_HETIT</name>
<dbReference type="InterPro" id="IPR054711">
    <property type="entry name" value="eIF3a_PCI_TPR-like"/>
</dbReference>
<dbReference type="KEGG" id="hir:HETIRDRAFT_480612"/>
<dbReference type="GeneID" id="20677925"/>
<dbReference type="Pfam" id="PF01399">
    <property type="entry name" value="PCI"/>
    <property type="match status" value="1"/>
</dbReference>
<evidence type="ECO:0000256" key="6">
    <source>
        <dbReference type="HAMAP-Rule" id="MF_03000"/>
    </source>
</evidence>
<evidence type="ECO:0000313" key="10">
    <source>
        <dbReference type="Proteomes" id="UP000030671"/>
    </source>
</evidence>
<accession>W4JSG0</accession>
<feature type="compositionally biased region" description="Basic and acidic residues" evidence="7">
    <location>
        <begin position="975"/>
        <end position="988"/>
    </location>
</feature>
<proteinExistence type="inferred from homology"/>
<keyword evidence="6" id="KW-0175">Coiled coil</keyword>
<dbReference type="AlphaFoldDB" id="W4JSG0"/>
<feature type="compositionally biased region" description="Basic and acidic residues" evidence="7">
    <location>
        <begin position="827"/>
        <end position="841"/>
    </location>
</feature>
<evidence type="ECO:0000256" key="5">
    <source>
        <dbReference type="ARBA" id="ARBA00022917"/>
    </source>
</evidence>
<sequence length="1007" mass="113905">MAPTSKPETLLKQAEGLITVGQKFTALQALTEMFSSKRFRSTPLALLEPIMLRFVELCVDLRKGRIAKEGLMQYKNIAQNSSVGSIEIVIQKFISLADAKVQEAQDMADKAVADAVADVDDLEAIETPESILLGAVSGDQSKDRTDRALVTPWLKFLWESYRMALETLKNNARLEGIYQQVAQQAFKFCLKHQRKVEFRRLCETLRLHLGNVAKYAHQAHSINLQDPETLQHYLDTRFAQLNTSVELELWQEAFRSVEDVHNLLTMAKKAPRPGMMANYYEKLTKIFLMSGNALYHAAAWAKYYSLVTAIGGRSEDEMHRLAGQVLVSALAVPVGQKAEEFGAVEGKGKTARLTALLGLSKPPSRGGLLKDALSRNVLKLAPETIRSLYTILEVTFDPLTLCGAVAPLLVTLSQDAAYSPYLPLLQRALLSRLLSQLAQVYSSIEIAKLLALLQPLRDAATDGAGDATVYQEERVEAYIMGCARVGELNVRIDHAAGSLEFVDDAFAYEDAPSTSAAHEKAIQASASTLVRTRLSTIATSLHNSLAILDPALQLTPEEQQERVQALVAAAQTERKALQLRRALVARRRELLSELSVRKEKEEASRRAEISRREREEEGRRALEEVRRREQEKAKREIENIRMEEAMKLAQSLKERGNLKVDIEDVTNLNTDNLMRLQVEQWEKEKKDREERLRIIAKRLDHLERAYRKEERPLLAKDYEVQQENDRATFDAVQTARLENSKVAHQQDLATKKRLSRMLDEFNARKDLILQKRGEEFEKRRQTALAKIEEEKAKRRKAVLKAREEERIERENQERIRREKEEEEQRLEEERLMEEERLRAEEEAAQAAEEAKQREEQEKALALRKQREQEREAANEKARLQAQREEEAMARRAAGRVAPAAVATPVATDTWRRRESAAPPTPIRASMATPPPRSESPAGQPRVSRPAVSNGGGWRAREQAKQSGAAPVRSASPALPKDEPKKEETKADDDGFQPAKNVWRPSRLRGKQ</sequence>
<dbReference type="OrthoDB" id="18884at2759"/>
<dbReference type="GO" id="GO:0003729">
    <property type="term" value="F:mRNA binding"/>
    <property type="evidence" value="ECO:0007669"/>
    <property type="project" value="TreeGrafter"/>
</dbReference>
<evidence type="ECO:0000256" key="4">
    <source>
        <dbReference type="ARBA" id="ARBA00022884"/>
    </source>
</evidence>
<feature type="region of interest" description="Disordered" evidence="7">
    <location>
        <begin position="790"/>
        <end position="1007"/>
    </location>
</feature>
<dbReference type="PROSITE" id="PS50250">
    <property type="entry name" value="PCI"/>
    <property type="match status" value="1"/>
</dbReference>
<keyword evidence="2 6" id="KW-0963">Cytoplasm</keyword>
<organism evidence="9 10">
    <name type="scientific">Heterobasidion irregulare (strain TC 32-1)</name>
    <dbReference type="NCBI Taxonomy" id="747525"/>
    <lineage>
        <taxon>Eukaryota</taxon>
        <taxon>Fungi</taxon>
        <taxon>Dikarya</taxon>
        <taxon>Basidiomycota</taxon>
        <taxon>Agaricomycotina</taxon>
        <taxon>Agaricomycetes</taxon>
        <taxon>Russulales</taxon>
        <taxon>Bondarzewiaceae</taxon>
        <taxon>Heterobasidion</taxon>
        <taxon>Heterobasidion annosum species complex</taxon>
    </lineage>
</organism>
<feature type="domain" description="PCI" evidence="8">
    <location>
        <begin position="318"/>
        <end position="506"/>
    </location>
</feature>
<evidence type="ECO:0000256" key="1">
    <source>
        <dbReference type="ARBA" id="ARBA00004496"/>
    </source>
</evidence>
<feature type="compositionally biased region" description="Basic and acidic residues" evidence="7">
    <location>
        <begin position="848"/>
        <end position="889"/>
    </location>
</feature>
<dbReference type="STRING" id="747525.W4JSG0"/>
<keyword evidence="10" id="KW-1185">Reference proteome</keyword>
<evidence type="ECO:0000313" key="9">
    <source>
        <dbReference type="EMBL" id="ETW76483.1"/>
    </source>
</evidence>
<dbReference type="EMBL" id="KI925464">
    <property type="protein sequence ID" value="ETW76483.1"/>
    <property type="molecule type" value="Genomic_DNA"/>
</dbReference>
<dbReference type="HOGENOM" id="CLU_002096_2_1_1"/>
<feature type="compositionally biased region" description="Low complexity" evidence="7">
    <location>
        <begin position="890"/>
        <end position="906"/>
    </location>
</feature>
<gene>
    <name evidence="6" type="primary">TIF32</name>
    <name evidence="9" type="ORF">HETIRDRAFT_480612</name>
</gene>
<reference evidence="9 10" key="1">
    <citation type="journal article" date="2012" name="New Phytol.">
        <title>Insight into trade-off between wood decay and parasitism from the genome of a fungal forest pathogen.</title>
        <authorList>
            <person name="Olson A."/>
            <person name="Aerts A."/>
            <person name="Asiegbu F."/>
            <person name="Belbahri L."/>
            <person name="Bouzid O."/>
            <person name="Broberg A."/>
            <person name="Canback B."/>
            <person name="Coutinho P.M."/>
            <person name="Cullen D."/>
            <person name="Dalman K."/>
            <person name="Deflorio G."/>
            <person name="van Diepen L.T."/>
            <person name="Dunand C."/>
            <person name="Duplessis S."/>
            <person name="Durling M."/>
            <person name="Gonthier P."/>
            <person name="Grimwood J."/>
            <person name="Fossdal C.G."/>
            <person name="Hansson D."/>
            <person name="Henrissat B."/>
            <person name="Hietala A."/>
            <person name="Himmelstrand K."/>
            <person name="Hoffmeister D."/>
            <person name="Hogberg N."/>
            <person name="James T.Y."/>
            <person name="Karlsson M."/>
            <person name="Kohler A."/>
            <person name="Kues U."/>
            <person name="Lee Y.H."/>
            <person name="Lin Y.C."/>
            <person name="Lind M."/>
            <person name="Lindquist E."/>
            <person name="Lombard V."/>
            <person name="Lucas S."/>
            <person name="Lunden K."/>
            <person name="Morin E."/>
            <person name="Murat C."/>
            <person name="Park J."/>
            <person name="Raffaello T."/>
            <person name="Rouze P."/>
            <person name="Salamov A."/>
            <person name="Schmutz J."/>
            <person name="Solheim H."/>
            <person name="Stahlberg J."/>
            <person name="Velez H."/>
            <person name="de Vries R.P."/>
            <person name="Wiebenga A."/>
            <person name="Woodward S."/>
            <person name="Yakovlev I."/>
            <person name="Garbelotto M."/>
            <person name="Martin F."/>
            <person name="Grigoriev I.V."/>
            <person name="Stenlid J."/>
        </authorList>
    </citation>
    <scope>NUCLEOTIDE SEQUENCE [LARGE SCALE GENOMIC DNA]</scope>
    <source>
        <strain evidence="9 10">TC 32-1</strain>
    </source>
</reference>
<dbReference type="GO" id="GO:0003743">
    <property type="term" value="F:translation initiation factor activity"/>
    <property type="evidence" value="ECO:0007669"/>
    <property type="project" value="UniProtKB-UniRule"/>
</dbReference>
<dbReference type="Gene3D" id="4.10.860.10">
    <property type="entry name" value="UVR domain"/>
    <property type="match status" value="1"/>
</dbReference>
<feature type="compositionally biased region" description="Basic and acidic residues" evidence="7">
    <location>
        <begin position="800"/>
        <end position="819"/>
    </location>
</feature>
<dbReference type="Proteomes" id="UP000030671">
    <property type="component" value="Unassembled WGS sequence"/>
</dbReference>
<evidence type="ECO:0000256" key="3">
    <source>
        <dbReference type="ARBA" id="ARBA00022540"/>
    </source>
</evidence>
<feature type="coiled-coil region" evidence="6">
    <location>
        <begin position="612"/>
        <end position="705"/>
    </location>
</feature>
<comment type="similarity">
    <text evidence="6">Belongs to the eIF-3 subunit A family.</text>
</comment>
<dbReference type="eggNOG" id="KOG2072">
    <property type="taxonomic scope" value="Eukaryota"/>
</dbReference>
<dbReference type="HAMAP" id="MF_03000">
    <property type="entry name" value="eIF3a"/>
    <property type="match status" value="1"/>
</dbReference>
<comment type="function">
    <text evidence="6">RNA-binding component of the eukaryotic translation initiation factor 3 (eIF-3) complex, which is involved in protein synthesis of a specialized repertoire of mRNAs and, together with other initiation factors, stimulates binding of mRNA and methionyl-tRNAi to the 40S ribosome. The eIF-3 complex specifically targets and initiates translation of a subset of mRNAs involved in cell proliferation.</text>
</comment>
<dbReference type="FunFam" id="4.10.860.10:FF:000001">
    <property type="entry name" value="Eukaryotic translation initiation factor 3 subunit A"/>
    <property type="match status" value="1"/>
</dbReference>
<dbReference type="RefSeq" id="XP_009551380.1">
    <property type="nucleotide sequence ID" value="XM_009553085.1"/>
</dbReference>
<keyword evidence="5 6" id="KW-0648">Protein biosynthesis</keyword>
<dbReference type="GO" id="GO:0033290">
    <property type="term" value="C:eukaryotic 48S preinitiation complex"/>
    <property type="evidence" value="ECO:0007669"/>
    <property type="project" value="UniProtKB-UniRule"/>
</dbReference>
<dbReference type="GO" id="GO:0016282">
    <property type="term" value="C:eukaryotic 43S preinitiation complex"/>
    <property type="evidence" value="ECO:0007669"/>
    <property type="project" value="UniProtKB-UniRule"/>
</dbReference>
<dbReference type="InterPro" id="IPR000717">
    <property type="entry name" value="PCI_dom"/>
</dbReference>
<dbReference type="GO" id="GO:0001732">
    <property type="term" value="P:formation of cytoplasmic translation initiation complex"/>
    <property type="evidence" value="ECO:0007669"/>
    <property type="project" value="UniProtKB-UniRule"/>
</dbReference>